<keyword evidence="3" id="KW-1185">Reference proteome</keyword>
<proteinExistence type="predicted"/>
<dbReference type="Proteomes" id="UP000035740">
    <property type="component" value="Unassembled WGS sequence"/>
</dbReference>
<name>A0A0J8B425_BETVV</name>
<gene>
    <name evidence="2" type="ORF">BVRB_005480</name>
</gene>
<dbReference type="EMBL" id="KQ090438">
    <property type="protein sequence ID" value="KMS95746.1"/>
    <property type="molecule type" value="Genomic_DNA"/>
</dbReference>
<organism evidence="2 3">
    <name type="scientific">Beta vulgaris subsp. vulgaris</name>
    <name type="common">Beet</name>
    <dbReference type="NCBI Taxonomy" id="3555"/>
    <lineage>
        <taxon>Eukaryota</taxon>
        <taxon>Viridiplantae</taxon>
        <taxon>Streptophyta</taxon>
        <taxon>Embryophyta</taxon>
        <taxon>Tracheophyta</taxon>
        <taxon>Spermatophyta</taxon>
        <taxon>Magnoliopsida</taxon>
        <taxon>eudicotyledons</taxon>
        <taxon>Gunneridae</taxon>
        <taxon>Pentapetalae</taxon>
        <taxon>Caryophyllales</taxon>
        <taxon>Chenopodiaceae</taxon>
        <taxon>Betoideae</taxon>
        <taxon>Beta</taxon>
    </lineage>
</organism>
<sequence>MPPNLISSAQTYEPAGELRQCQRRKPLPAVRPMFALVRPGDSFGRLPSLVQILALTTR</sequence>
<reference evidence="2 3" key="1">
    <citation type="journal article" date="2014" name="Nature">
        <title>The genome of the recently domesticated crop plant sugar beet (Beta vulgaris).</title>
        <authorList>
            <person name="Dohm J.C."/>
            <person name="Minoche A.E."/>
            <person name="Holtgrawe D."/>
            <person name="Capella-Gutierrez S."/>
            <person name="Zakrzewski F."/>
            <person name="Tafer H."/>
            <person name="Rupp O."/>
            <person name="Sorensen T.R."/>
            <person name="Stracke R."/>
            <person name="Reinhardt R."/>
            <person name="Goesmann A."/>
            <person name="Kraft T."/>
            <person name="Schulz B."/>
            <person name="Stadler P.F."/>
            <person name="Schmidt T."/>
            <person name="Gabaldon T."/>
            <person name="Lehrach H."/>
            <person name="Weisshaar B."/>
            <person name="Himmelbauer H."/>
        </authorList>
    </citation>
    <scope>NUCLEOTIDE SEQUENCE [LARGE SCALE GENOMIC DNA]</scope>
    <source>
        <tissue evidence="2">Taproot</tissue>
    </source>
</reference>
<evidence type="ECO:0000313" key="2">
    <source>
        <dbReference type="EMBL" id="KMS95746.1"/>
    </source>
</evidence>
<evidence type="ECO:0000256" key="1">
    <source>
        <dbReference type="SAM" id="MobiDB-lite"/>
    </source>
</evidence>
<feature type="compositionally biased region" description="Polar residues" evidence="1">
    <location>
        <begin position="1"/>
        <end position="11"/>
    </location>
</feature>
<dbReference type="AlphaFoldDB" id="A0A0J8B425"/>
<protein>
    <submittedName>
        <fullName evidence="2">Uncharacterized protein</fullName>
    </submittedName>
</protein>
<accession>A0A0J8B425</accession>
<dbReference type="Gramene" id="KMS95746">
    <property type="protein sequence ID" value="KMS95746"/>
    <property type="gene ID" value="BVRB_005480"/>
</dbReference>
<evidence type="ECO:0000313" key="3">
    <source>
        <dbReference type="Proteomes" id="UP000035740"/>
    </source>
</evidence>
<feature type="region of interest" description="Disordered" evidence="1">
    <location>
        <begin position="1"/>
        <end position="24"/>
    </location>
</feature>